<keyword evidence="2" id="KW-1185">Reference proteome</keyword>
<dbReference type="RefSeq" id="WP_366921832.1">
    <property type="nucleotide sequence ID" value="NZ_CP121694.1"/>
</dbReference>
<gene>
    <name evidence="1" type="ORF">MFMK1_002248</name>
</gene>
<name>A0AAU0UNP6_9FIRM</name>
<dbReference type="InterPro" id="IPR010349">
    <property type="entry name" value="Asparaginase_II"/>
</dbReference>
<proteinExistence type="predicted"/>
<dbReference type="PANTHER" id="PTHR42110">
    <property type="entry name" value="L-ASPARAGINASE, PUTATIVE (AFU_ORTHOLOGUE AFUA_3G11890)-RELATED"/>
    <property type="match status" value="1"/>
</dbReference>
<evidence type="ECO:0000313" key="2">
    <source>
        <dbReference type="Proteomes" id="UP001329915"/>
    </source>
</evidence>
<organism evidence="1 2">
    <name type="scientific">Metallumcola ferriviriculae</name>
    <dbReference type="NCBI Taxonomy" id="3039180"/>
    <lineage>
        <taxon>Bacteria</taxon>
        <taxon>Bacillati</taxon>
        <taxon>Bacillota</taxon>
        <taxon>Clostridia</taxon>
        <taxon>Neomoorellales</taxon>
        <taxon>Desulfitibacteraceae</taxon>
        <taxon>Metallumcola</taxon>
    </lineage>
</organism>
<dbReference type="KEGG" id="dbc:MFMK1_002248"/>
<dbReference type="AlphaFoldDB" id="A0AAU0UNP6"/>
<accession>A0AAU0UNP6</accession>
<evidence type="ECO:0000313" key="1">
    <source>
        <dbReference type="EMBL" id="WRO22419.1"/>
    </source>
</evidence>
<reference evidence="1 2" key="1">
    <citation type="submission" date="2023-04" db="EMBL/GenBank/DDBJ databases">
        <authorList>
            <person name="Hsu D."/>
        </authorList>
    </citation>
    <scope>NUCLEOTIDE SEQUENCE [LARGE SCALE GENOMIC DNA]</scope>
    <source>
        <strain evidence="1 2">MK1</strain>
    </source>
</reference>
<dbReference type="Proteomes" id="UP001329915">
    <property type="component" value="Chromosome"/>
</dbReference>
<sequence>MEKLAAVFRGVLEESSHFGHLVIADTHGKVVSSLGDANHITYIRSAAKPLQVVPLLLDGLDQEFSFTNQELAVMCGSHGGEEIHQKAVGSILTKIGLDPSYLLCGIHRPFSSTENKRLRDRNEKPSTLHNNCSGKHAAMLALCIKHNYDLSSYLELTHPVQQTMLATVALFAQLNQSSIVTGVDGCGVPVFGLSLSRMAMSYARLTNTTSLAPEYASACDKVVQAMSQHPEMVSATDGLDCRVISAVPGPIVAKVGAEAVYCIGLPGTGLGIALKIIDGNQRALPPVVISLLSQLRLLNQAAKGDLAEFHHPPIKNNRGEIIGHLEATFKLPTF</sequence>
<dbReference type="PANTHER" id="PTHR42110:SF1">
    <property type="entry name" value="L-ASPARAGINASE, PUTATIVE (AFU_ORTHOLOGUE AFUA_3G11890)-RELATED"/>
    <property type="match status" value="1"/>
</dbReference>
<dbReference type="Pfam" id="PF06089">
    <property type="entry name" value="Asparaginase_II"/>
    <property type="match status" value="1"/>
</dbReference>
<protein>
    <submittedName>
        <fullName evidence="1">Asparaginase</fullName>
    </submittedName>
</protein>
<dbReference type="EMBL" id="CP121694">
    <property type="protein sequence ID" value="WRO22419.1"/>
    <property type="molecule type" value="Genomic_DNA"/>
</dbReference>